<dbReference type="Gene3D" id="3.40.30.10">
    <property type="entry name" value="Glutaredoxin"/>
    <property type="match status" value="1"/>
</dbReference>
<evidence type="ECO:0000313" key="3">
    <source>
        <dbReference type="EMBL" id="GJM62761.1"/>
    </source>
</evidence>
<dbReference type="InterPro" id="IPR036249">
    <property type="entry name" value="Thioredoxin-like_sf"/>
</dbReference>
<dbReference type="SUPFAM" id="SSF52833">
    <property type="entry name" value="Thioredoxin-like"/>
    <property type="match status" value="1"/>
</dbReference>
<evidence type="ECO:0000259" key="2">
    <source>
        <dbReference type="Pfam" id="PF13778"/>
    </source>
</evidence>
<comment type="caution">
    <text evidence="3">The sequence shown here is derived from an EMBL/GenBank/DDBJ whole genome shotgun (WGS) entry which is preliminary data.</text>
</comment>
<dbReference type="Proteomes" id="UP001310022">
    <property type="component" value="Unassembled WGS sequence"/>
</dbReference>
<dbReference type="RefSeq" id="WP_338237998.1">
    <property type="nucleotide sequence ID" value="NZ_BQKE01000002.1"/>
</dbReference>
<name>A0AAN4W118_9BACT</name>
<organism evidence="3 4">
    <name type="scientific">Persicobacter diffluens</name>
    <dbReference type="NCBI Taxonomy" id="981"/>
    <lineage>
        <taxon>Bacteria</taxon>
        <taxon>Pseudomonadati</taxon>
        <taxon>Bacteroidota</taxon>
        <taxon>Cytophagia</taxon>
        <taxon>Cytophagales</taxon>
        <taxon>Persicobacteraceae</taxon>
        <taxon>Persicobacter</taxon>
    </lineage>
</organism>
<dbReference type="Pfam" id="PF13778">
    <property type="entry name" value="DUF4174"/>
    <property type="match status" value="1"/>
</dbReference>
<sequence length="135" mass="15578">MKPLVIFILAIAPFFGSSLKAQDLSALQKEHHIVLIFPGNKTDYAEAQLKRFDDEKQELKDRDVIVFVVEGDQVKAWNADLQLTESVEKLHAHFKLPKNSYRTYLLDHDGTVRLKATHIFHPESMFAMLDEDIKE</sequence>
<feature type="domain" description="DUF4174" evidence="2">
    <location>
        <begin position="24"/>
        <end position="131"/>
    </location>
</feature>
<proteinExistence type="predicted"/>
<reference evidence="3 4" key="1">
    <citation type="submission" date="2021-12" db="EMBL/GenBank/DDBJ databases">
        <title>Genome sequencing of bacteria with rrn-lacking chromosome and rrn-plasmid.</title>
        <authorList>
            <person name="Anda M."/>
            <person name="Iwasaki W."/>
        </authorList>
    </citation>
    <scope>NUCLEOTIDE SEQUENCE [LARGE SCALE GENOMIC DNA]</scope>
    <source>
        <strain evidence="3 4">NBRC 15940</strain>
    </source>
</reference>
<keyword evidence="1" id="KW-0732">Signal</keyword>
<dbReference type="EMBL" id="BQKE01000002">
    <property type="protein sequence ID" value="GJM62761.1"/>
    <property type="molecule type" value="Genomic_DNA"/>
</dbReference>
<keyword evidence="4" id="KW-1185">Reference proteome</keyword>
<protein>
    <recommendedName>
        <fullName evidence="2">DUF4174 domain-containing protein</fullName>
    </recommendedName>
</protein>
<evidence type="ECO:0000313" key="4">
    <source>
        <dbReference type="Proteomes" id="UP001310022"/>
    </source>
</evidence>
<evidence type="ECO:0000256" key="1">
    <source>
        <dbReference type="ARBA" id="ARBA00022729"/>
    </source>
</evidence>
<dbReference type="InterPro" id="IPR025232">
    <property type="entry name" value="DUF4174"/>
</dbReference>
<gene>
    <name evidence="3" type="ORF">PEDI_33130</name>
</gene>
<dbReference type="AlphaFoldDB" id="A0AAN4W118"/>
<accession>A0AAN4W118</accession>